<dbReference type="EMBL" id="AMQM01002483">
    <property type="status" value="NOT_ANNOTATED_CDS"/>
    <property type="molecule type" value="Genomic_DNA"/>
</dbReference>
<dbReference type="Pfam" id="PF00651">
    <property type="entry name" value="BTB"/>
    <property type="match status" value="1"/>
</dbReference>
<evidence type="ECO:0000259" key="3">
    <source>
        <dbReference type="PROSITE" id="PS50097"/>
    </source>
</evidence>
<evidence type="ECO:0000313" key="6">
    <source>
        <dbReference type="Proteomes" id="UP000015101"/>
    </source>
</evidence>
<dbReference type="HOGENOM" id="CLU_015899_2_0_1"/>
<keyword evidence="2" id="KW-0963">Cytoplasm</keyword>
<dbReference type="CTD" id="20197531"/>
<sequence>MSFMFNNELMADVHFIMTNDGKETSQKNITIPAHKFVLSISSSVFDAMFNGQLAHPADDNLTIEITDIEPAAFLNLLRFFYTDQVTLCPETVMATLYAAKKYAASLLEFACVDYLKSNLNGDNACMLLAQARLFDEPQLATMCLEVIDHSTLEAVAADSFTEIDLETLCIVLQRDSLEIRESNLYSAVIRWAQAECSRNNLTATAENQRRVLDKALNFIRFPLMSIEEFASGPAQSNLLSDKEVVQIFLYFTAKPRPSIRFSDAARCCVVSKEECVCRFGKVEKRWGYSGHTDRIRFMVSRKIYVVGFGLYGSIHSSAKYFANIQLMHSDFRSVCGENDVVYSSQGNTETIKVMFKEPIEISPNVSYTACATIQGPDSYYGAKGVRKVVAGKTTFQFFYNAGNNNGTSVEDGQLPEIYFYT</sequence>
<reference evidence="4 6" key="2">
    <citation type="journal article" date="2013" name="Nature">
        <title>Insights into bilaterian evolution from three spiralian genomes.</title>
        <authorList>
            <person name="Simakov O."/>
            <person name="Marletaz F."/>
            <person name="Cho S.J."/>
            <person name="Edsinger-Gonzales E."/>
            <person name="Havlak P."/>
            <person name="Hellsten U."/>
            <person name="Kuo D.H."/>
            <person name="Larsson T."/>
            <person name="Lv J."/>
            <person name="Arendt D."/>
            <person name="Savage R."/>
            <person name="Osoegawa K."/>
            <person name="de Jong P."/>
            <person name="Grimwood J."/>
            <person name="Chapman J.A."/>
            <person name="Shapiro H."/>
            <person name="Aerts A."/>
            <person name="Otillar R.P."/>
            <person name="Terry A.Y."/>
            <person name="Boore J.L."/>
            <person name="Grigoriev I.V."/>
            <person name="Lindberg D.R."/>
            <person name="Seaver E.C."/>
            <person name="Weisblat D.A."/>
            <person name="Putnam N.H."/>
            <person name="Rokhsar D.S."/>
        </authorList>
    </citation>
    <scope>NUCLEOTIDE SEQUENCE</scope>
</reference>
<dbReference type="PANTHER" id="PTHR45774:SF3">
    <property type="entry name" value="BTB (POZ) DOMAIN-CONTAINING 2B-RELATED"/>
    <property type="match status" value="1"/>
</dbReference>
<dbReference type="GO" id="GO:0005737">
    <property type="term" value="C:cytoplasm"/>
    <property type="evidence" value="ECO:0007669"/>
    <property type="project" value="UniProtKB-SubCell"/>
</dbReference>
<dbReference type="AlphaFoldDB" id="T1ELT1"/>
<dbReference type="FunCoup" id="T1ELT1">
    <property type="interactions" value="775"/>
</dbReference>
<dbReference type="OMA" id="KHCVDYL"/>
<dbReference type="Gene3D" id="3.30.710.10">
    <property type="entry name" value="Potassium Channel Kv1.1, Chain A"/>
    <property type="match status" value="1"/>
</dbReference>
<organism evidence="5 6">
    <name type="scientific">Helobdella robusta</name>
    <name type="common">Californian leech</name>
    <dbReference type="NCBI Taxonomy" id="6412"/>
    <lineage>
        <taxon>Eukaryota</taxon>
        <taxon>Metazoa</taxon>
        <taxon>Spiralia</taxon>
        <taxon>Lophotrochozoa</taxon>
        <taxon>Annelida</taxon>
        <taxon>Clitellata</taxon>
        <taxon>Hirudinea</taxon>
        <taxon>Rhynchobdellida</taxon>
        <taxon>Glossiphoniidae</taxon>
        <taxon>Helobdella</taxon>
    </lineage>
</organism>
<gene>
    <name evidence="5" type="primary">20197531</name>
    <name evidence="4" type="ORF">HELRODRAFT_156237</name>
</gene>
<dbReference type="KEGG" id="hro:HELRODRAFT_156237"/>
<proteinExistence type="predicted"/>
<dbReference type="Pfam" id="PF08005">
    <property type="entry name" value="PHR"/>
    <property type="match status" value="1"/>
</dbReference>
<dbReference type="PROSITE" id="PS50097">
    <property type="entry name" value="BTB"/>
    <property type="match status" value="1"/>
</dbReference>
<dbReference type="STRING" id="6412.T1ELT1"/>
<dbReference type="FunFam" id="1.25.40.420:FF:000004">
    <property type="entry name" value="BTB/POZ domain-containing protein 2"/>
    <property type="match status" value="1"/>
</dbReference>
<dbReference type="OrthoDB" id="636773at2759"/>
<dbReference type="InterPro" id="IPR011333">
    <property type="entry name" value="SKP1/BTB/POZ_sf"/>
</dbReference>
<dbReference type="SUPFAM" id="SSF54695">
    <property type="entry name" value="POZ domain"/>
    <property type="match status" value="1"/>
</dbReference>
<evidence type="ECO:0000313" key="5">
    <source>
        <dbReference type="EnsemblMetazoa" id="HelroP156237"/>
    </source>
</evidence>
<dbReference type="InterPro" id="IPR000210">
    <property type="entry name" value="BTB/POZ_dom"/>
</dbReference>
<protein>
    <recommendedName>
        <fullName evidence="3">BTB domain-containing protein</fullName>
    </recommendedName>
</protein>
<feature type="domain" description="BTB" evidence="3">
    <location>
        <begin position="11"/>
        <end position="89"/>
    </location>
</feature>
<dbReference type="GeneID" id="20197531"/>
<dbReference type="Proteomes" id="UP000015101">
    <property type="component" value="Unassembled WGS sequence"/>
</dbReference>
<dbReference type="InParanoid" id="T1ELT1"/>
<dbReference type="Gene3D" id="1.25.40.420">
    <property type="match status" value="1"/>
</dbReference>
<dbReference type="Pfam" id="PF07707">
    <property type="entry name" value="BACK"/>
    <property type="match status" value="1"/>
</dbReference>
<evidence type="ECO:0000256" key="1">
    <source>
        <dbReference type="ARBA" id="ARBA00004496"/>
    </source>
</evidence>
<dbReference type="EnsemblMetazoa" id="HelroT156237">
    <property type="protein sequence ID" value="HelroP156237"/>
    <property type="gene ID" value="HelroG156237"/>
</dbReference>
<dbReference type="PANTHER" id="PTHR45774">
    <property type="entry name" value="BTB/POZ DOMAIN-CONTAINING"/>
    <property type="match status" value="1"/>
</dbReference>
<dbReference type="RefSeq" id="XP_009010106.1">
    <property type="nucleotide sequence ID" value="XM_009011858.1"/>
</dbReference>
<reference evidence="6" key="1">
    <citation type="submission" date="2012-12" db="EMBL/GenBank/DDBJ databases">
        <authorList>
            <person name="Hellsten U."/>
            <person name="Grimwood J."/>
            <person name="Chapman J.A."/>
            <person name="Shapiro H."/>
            <person name="Aerts A."/>
            <person name="Otillar R.P."/>
            <person name="Terry A.Y."/>
            <person name="Boore J.L."/>
            <person name="Simakov O."/>
            <person name="Marletaz F."/>
            <person name="Cho S.-J."/>
            <person name="Edsinger-Gonzales E."/>
            <person name="Havlak P."/>
            <person name="Kuo D.-H."/>
            <person name="Larsson T."/>
            <person name="Lv J."/>
            <person name="Arendt D."/>
            <person name="Savage R."/>
            <person name="Osoegawa K."/>
            <person name="de Jong P."/>
            <person name="Lindberg D.R."/>
            <person name="Seaver E.C."/>
            <person name="Weisblat D.A."/>
            <person name="Putnam N.H."/>
            <person name="Grigoriev I.V."/>
            <person name="Rokhsar D.S."/>
        </authorList>
    </citation>
    <scope>NUCLEOTIDE SEQUENCE</scope>
</reference>
<dbReference type="Gene3D" id="2.60.120.820">
    <property type="entry name" value="PHR domain"/>
    <property type="match status" value="1"/>
</dbReference>
<dbReference type="InterPro" id="IPR012983">
    <property type="entry name" value="PHR"/>
</dbReference>
<dbReference type="InterPro" id="IPR011705">
    <property type="entry name" value="BACK"/>
</dbReference>
<keyword evidence="6" id="KW-1185">Reference proteome</keyword>
<evidence type="ECO:0000313" key="4">
    <source>
        <dbReference type="EMBL" id="ESO11618.1"/>
    </source>
</evidence>
<dbReference type="EMBL" id="KB095812">
    <property type="protein sequence ID" value="ESO11618.1"/>
    <property type="molecule type" value="Genomic_DNA"/>
</dbReference>
<accession>T1ELT1</accession>
<dbReference type="SMART" id="SM00875">
    <property type="entry name" value="BACK"/>
    <property type="match status" value="1"/>
</dbReference>
<comment type="subcellular location">
    <subcellularLocation>
        <location evidence="1">Cytoplasm</location>
    </subcellularLocation>
</comment>
<evidence type="ECO:0000256" key="2">
    <source>
        <dbReference type="ARBA" id="ARBA00022490"/>
    </source>
</evidence>
<reference evidence="5" key="3">
    <citation type="submission" date="2015-06" db="UniProtKB">
        <authorList>
            <consortium name="EnsemblMetazoa"/>
        </authorList>
    </citation>
    <scope>IDENTIFICATION</scope>
</reference>
<dbReference type="SMART" id="SM00225">
    <property type="entry name" value="BTB"/>
    <property type="match status" value="1"/>
</dbReference>
<dbReference type="InterPro" id="IPR038648">
    <property type="entry name" value="PHR_sf"/>
</dbReference>
<dbReference type="eggNOG" id="KOG2075">
    <property type="taxonomic scope" value="Eukaryota"/>
</dbReference>
<name>T1ELT1_HELRO</name>